<sequence>MNLLIIIPARGGSKGIPHKNIKFLAGKPLICHSIDIARSVVSDRNICVSTDDAEIKRVVEDYGLPVPFLRPSELASDHASTYGVILHALDYYALQGKEYDAVVLLQPTSPFRRVDDVKSCLDKYTADVDMVVSVKEAASNPYYDCFELNKDGYLVQSKGDGRIIRRQDAPEVYEFTGSVYVMNVRSLRSKDLNAFTKIVALEVDELHSLDLDTMLDWKFAELLIKEKMIEL</sequence>
<dbReference type="EMBL" id="WDBZ01000029">
    <property type="protein sequence ID" value="KAB6451270.1"/>
    <property type="molecule type" value="Genomic_DNA"/>
</dbReference>
<evidence type="ECO:0000313" key="4">
    <source>
        <dbReference type="Proteomes" id="UP000468344"/>
    </source>
</evidence>
<gene>
    <name evidence="2" type="ORF">GAZ06_13100</name>
    <name evidence="1" type="ORF">GAZ09_14285</name>
    <name evidence="3" type="ORF">PL594_17070</name>
</gene>
<dbReference type="Proteomes" id="UP001210999">
    <property type="component" value="Unassembled WGS sequence"/>
</dbReference>
<evidence type="ECO:0000313" key="1">
    <source>
        <dbReference type="EMBL" id="KAB6451270.1"/>
    </source>
</evidence>
<dbReference type="InterPro" id="IPR003329">
    <property type="entry name" value="Cytidylyl_trans"/>
</dbReference>
<evidence type="ECO:0000313" key="2">
    <source>
        <dbReference type="EMBL" id="KAB6476681.1"/>
    </source>
</evidence>
<comment type="caution">
    <text evidence="1">The sequence shown here is derived from an EMBL/GenBank/DDBJ whole genome shotgun (WGS) entry which is preliminary data.</text>
</comment>
<dbReference type="CDD" id="cd02513">
    <property type="entry name" value="CMP-NeuAc_Synthase"/>
    <property type="match status" value="1"/>
</dbReference>
<dbReference type="GO" id="GO:0008781">
    <property type="term" value="F:N-acylneuraminate cytidylyltransferase activity"/>
    <property type="evidence" value="ECO:0007669"/>
    <property type="project" value="TreeGrafter"/>
</dbReference>
<dbReference type="RefSeq" id="WP_117697650.1">
    <property type="nucleotide sequence ID" value="NZ_CAXTGH010000002.1"/>
</dbReference>
<protein>
    <submittedName>
        <fullName evidence="1">Acylneuraminate cytidylyltransferase family protein</fullName>
    </submittedName>
</protein>
<accession>A0A395VLG4</accession>
<organism evidence="1 5">
    <name type="scientific">Phocaeicola vulgatus</name>
    <name type="common">Bacteroides vulgatus</name>
    <dbReference type="NCBI Taxonomy" id="821"/>
    <lineage>
        <taxon>Bacteria</taxon>
        <taxon>Pseudomonadati</taxon>
        <taxon>Bacteroidota</taxon>
        <taxon>Bacteroidia</taxon>
        <taxon>Bacteroidales</taxon>
        <taxon>Bacteroidaceae</taxon>
        <taxon>Phocaeicola</taxon>
    </lineage>
</organism>
<dbReference type="InterPro" id="IPR029044">
    <property type="entry name" value="Nucleotide-diphossugar_trans"/>
</dbReference>
<reference evidence="4 5" key="1">
    <citation type="journal article" date="2019" name="Nat. Med.">
        <title>A library of human gut bacterial isolates paired with longitudinal multiomics data enables mechanistic microbiome research.</title>
        <authorList>
            <person name="Poyet M."/>
            <person name="Groussin M."/>
            <person name="Gibbons S.M."/>
            <person name="Avila-Pacheco J."/>
            <person name="Jiang X."/>
            <person name="Kearney S.M."/>
            <person name="Perrotta A.R."/>
            <person name="Berdy B."/>
            <person name="Zhao S."/>
            <person name="Lieberman T.D."/>
            <person name="Swanson P.K."/>
            <person name="Smith M."/>
            <person name="Roesemann S."/>
            <person name="Alexander J.E."/>
            <person name="Rich S.A."/>
            <person name="Livny J."/>
            <person name="Vlamakis H."/>
            <person name="Clish C."/>
            <person name="Bullock K."/>
            <person name="Deik A."/>
            <person name="Scott J."/>
            <person name="Pierce K.A."/>
            <person name="Xavier R.J."/>
            <person name="Alm E.J."/>
        </authorList>
    </citation>
    <scope>NUCLEOTIDE SEQUENCE [LARGE SCALE GENOMIC DNA]</scope>
    <source>
        <strain evidence="2 4">BIOML-A140</strain>
        <strain evidence="1 5">BIOML-A141</strain>
    </source>
</reference>
<dbReference type="Pfam" id="PF02348">
    <property type="entry name" value="CTP_transf_3"/>
    <property type="match status" value="1"/>
</dbReference>
<reference evidence="3" key="2">
    <citation type="submission" date="2023-01" db="EMBL/GenBank/DDBJ databases">
        <title>Human gut microbiome strain richness.</title>
        <authorList>
            <person name="Chen-Liaw A."/>
        </authorList>
    </citation>
    <scope>NUCLEOTIDE SEQUENCE</scope>
    <source>
        <strain evidence="3">H9_m1001271B151109d0_201107</strain>
    </source>
</reference>
<dbReference type="Proteomes" id="UP000483142">
    <property type="component" value="Unassembled WGS sequence"/>
</dbReference>
<dbReference type="EMBL" id="WDBY01000025">
    <property type="protein sequence ID" value="KAB6476681.1"/>
    <property type="molecule type" value="Genomic_DNA"/>
</dbReference>
<keyword evidence="1" id="KW-0808">Transferase</keyword>
<proteinExistence type="predicted"/>
<dbReference type="AlphaFoldDB" id="A0A395VLG4"/>
<dbReference type="PANTHER" id="PTHR21485:SF6">
    <property type="entry name" value="N-ACYLNEURAMINATE CYTIDYLYLTRANSFERASE-RELATED"/>
    <property type="match status" value="1"/>
</dbReference>
<dbReference type="Gene3D" id="3.90.550.10">
    <property type="entry name" value="Spore Coat Polysaccharide Biosynthesis Protein SpsA, Chain A"/>
    <property type="match status" value="1"/>
</dbReference>
<evidence type="ECO:0000313" key="3">
    <source>
        <dbReference type="EMBL" id="MDB0853213.1"/>
    </source>
</evidence>
<dbReference type="InterPro" id="IPR050793">
    <property type="entry name" value="CMP-NeuNAc_synthase"/>
</dbReference>
<keyword evidence="1" id="KW-0548">Nucleotidyltransferase</keyword>
<name>A0A395VLG4_PHOVU</name>
<dbReference type="SUPFAM" id="SSF53448">
    <property type="entry name" value="Nucleotide-diphospho-sugar transferases"/>
    <property type="match status" value="1"/>
</dbReference>
<dbReference type="Proteomes" id="UP000468344">
    <property type="component" value="Unassembled WGS sequence"/>
</dbReference>
<dbReference type="EMBL" id="JAQKEI010000025">
    <property type="protein sequence ID" value="MDB0853213.1"/>
    <property type="molecule type" value="Genomic_DNA"/>
</dbReference>
<evidence type="ECO:0000313" key="5">
    <source>
        <dbReference type="Proteomes" id="UP000483142"/>
    </source>
</evidence>
<dbReference type="PANTHER" id="PTHR21485">
    <property type="entry name" value="HAD SUPERFAMILY MEMBERS CMAS AND KDSC"/>
    <property type="match status" value="1"/>
</dbReference>